<dbReference type="InterPro" id="IPR036852">
    <property type="entry name" value="Peptidase_S8/S53_dom_sf"/>
</dbReference>
<evidence type="ECO:0000313" key="2">
    <source>
        <dbReference type="EMBL" id="SPF78243.1"/>
    </source>
</evidence>
<evidence type="ECO:0000313" key="3">
    <source>
        <dbReference type="Proteomes" id="UP000244904"/>
    </source>
</evidence>
<dbReference type="SUPFAM" id="SSF52743">
    <property type="entry name" value="Subtilisin-like"/>
    <property type="match status" value="1"/>
</dbReference>
<dbReference type="GO" id="GO:0004252">
    <property type="term" value="F:serine-type endopeptidase activity"/>
    <property type="evidence" value="ECO:0007669"/>
    <property type="project" value="InterPro"/>
</dbReference>
<dbReference type="OrthoDB" id="8010691at2"/>
<organism evidence="2 3">
    <name type="scientific">Pseudoprimorskyibacter insulae</name>
    <dbReference type="NCBI Taxonomy" id="1695997"/>
    <lineage>
        <taxon>Bacteria</taxon>
        <taxon>Pseudomonadati</taxon>
        <taxon>Pseudomonadota</taxon>
        <taxon>Alphaproteobacteria</taxon>
        <taxon>Rhodobacterales</taxon>
        <taxon>Paracoccaceae</taxon>
        <taxon>Pseudoprimorskyibacter</taxon>
    </lineage>
</organism>
<sequence length="673" mass="71382">MSTLWTEPESHTAWEAYIDWPRHIASVLPKPASDSYQQIFLRLKGTDQGQARLALKTLIDDPAAGYLMAHDDYARLTNHTDAGRVFAAWCQTGTNPLDQGGLFDLLDMGPPMARIQAPAQAQPTAVAADWQKDQPIVAAIDDGIGYLNARFTGIAPDTGQQQTRIRAIWLQSDDIAAPDRSGLASCGKVLVASDLDAMLKNGQADEGAIYSQDNQHMGGTLRHRATELSSTHGTAILDLAGGADPTDQTNPARDWPLLAVQLPPAAVDDTSGMGFEAHLVQGVRWILRNAQSMSATAPIIINISMGNLAGPKDGSGFAEFQITQEAETWQASTGQPVRIVWAFGNSRGSRQVARLSLPEMGATSGIVWRVQPDDLTPSYLELRSDAGASALALSVTPPGASRAAFIKLKPGQSTSLMQNGQPIARTYHIPERKLSADVIRPAFLAVALAPTGDIGPGAALAPAGSWRIALKSHSDKPQTATLEIQRDSTLPGYQSRGRQSYFDAPGARAGGRTQQDQTGLFTNAAITRRGTHSSMVTATSRNVFTVGAVQATQGGARLSPTHYSAEGADWTVPGPSLCAIAEDGLFLSGVLASGTRSGSVRPTNGTSAAAARITRALALSSGRLKANHPPQNSSHIDDFDTSKCTLHPVSPERVQRLGRAILGAGSETRTRRP</sequence>
<dbReference type="Gene3D" id="3.40.50.200">
    <property type="entry name" value="Peptidase S8/S53 domain"/>
    <property type="match status" value="1"/>
</dbReference>
<feature type="region of interest" description="Disordered" evidence="1">
    <location>
        <begin position="492"/>
        <end position="515"/>
    </location>
</feature>
<protein>
    <recommendedName>
        <fullName evidence="4">Peptidase S8/S53 domain-containing protein</fullName>
    </recommendedName>
</protein>
<dbReference type="EMBL" id="OMOJ01000001">
    <property type="protein sequence ID" value="SPF78243.1"/>
    <property type="molecule type" value="Genomic_DNA"/>
</dbReference>
<reference evidence="3" key="1">
    <citation type="submission" date="2018-03" db="EMBL/GenBank/DDBJ databases">
        <authorList>
            <person name="Rodrigo-Torres L."/>
            <person name="Arahal R. D."/>
            <person name="Lucena T."/>
        </authorList>
    </citation>
    <scope>NUCLEOTIDE SEQUENCE [LARGE SCALE GENOMIC DNA]</scope>
    <source>
        <strain evidence="3">CECT 8871</strain>
    </source>
</reference>
<keyword evidence="3" id="KW-1185">Reference proteome</keyword>
<gene>
    <name evidence="2" type="ORF">PRI8871_00836</name>
</gene>
<dbReference type="AlphaFoldDB" id="A0A2R8AQC4"/>
<evidence type="ECO:0000256" key="1">
    <source>
        <dbReference type="SAM" id="MobiDB-lite"/>
    </source>
</evidence>
<evidence type="ECO:0008006" key="4">
    <source>
        <dbReference type="Google" id="ProtNLM"/>
    </source>
</evidence>
<dbReference type="Gene3D" id="2.60.120.1290">
    <property type="match status" value="1"/>
</dbReference>
<name>A0A2R8AQC4_9RHOB</name>
<proteinExistence type="predicted"/>
<accession>A0A2R8AQC4</accession>
<dbReference type="GO" id="GO:0006508">
    <property type="term" value="P:proteolysis"/>
    <property type="evidence" value="ECO:0007669"/>
    <property type="project" value="InterPro"/>
</dbReference>
<dbReference type="Proteomes" id="UP000244904">
    <property type="component" value="Unassembled WGS sequence"/>
</dbReference>
<dbReference type="RefSeq" id="WP_108884902.1">
    <property type="nucleotide sequence ID" value="NZ_OMOJ01000001.1"/>
</dbReference>